<sequence length="73" mass="8048">MRIRLTGLPEELDAAVAELSTVLRVDEVSRPYPGRNSSRLVSLYLEARLSKAACASSDTPDDKKARDADTDKR</sequence>
<dbReference type="RefSeq" id="WP_122194115.1">
    <property type="nucleotide sequence ID" value="NZ_JBHSKC010000033.1"/>
</dbReference>
<dbReference type="Proteomes" id="UP000282674">
    <property type="component" value="Unassembled WGS sequence"/>
</dbReference>
<gene>
    <name evidence="2" type="ORF">EBO15_10310</name>
</gene>
<dbReference type="AlphaFoldDB" id="A0A3M2M8K1"/>
<keyword evidence="3" id="KW-1185">Reference proteome</keyword>
<evidence type="ECO:0000256" key="1">
    <source>
        <dbReference type="SAM" id="MobiDB-lite"/>
    </source>
</evidence>
<protein>
    <submittedName>
        <fullName evidence="2">Uncharacterized protein</fullName>
    </submittedName>
</protein>
<feature type="region of interest" description="Disordered" evidence="1">
    <location>
        <begin position="53"/>
        <end position="73"/>
    </location>
</feature>
<name>A0A3M2M8K1_9ACTN</name>
<comment type="caution">
    <text evidence="2">The sequence shown here is derived from an EMBL/GenBank/DDBJ whole genome shotgun (WGS) entry which is preliminary data.</text>
</comment>
<dbReference type="EMBL" id="RFFG01000014">
    <property type="protein sequence ID" value="RMI45310.1"/>
    <property type="molecule type" value="Genomic_DNA"/>
</dbReference>
<evidence type="ECO:0000313" key="3">
    <source>
        <dbReference type="Proteomes" id="UP000282674"/>
    </source>
</evidence>
<reference evidence="2 3" key="1">
    <citation type="submission" date="2018-10" db="EMBL/GenBank/DDBJ databases">
        <title>Isolation from soil.</title>
        <authorList>
            <person name="Hu J."/>
        </authorList>
    </citation>
    <scope>NUCLEOTIDE SEQUENCE [LARGE SCALE GENOMIC DNA]</scope>
    <source>
        <strain evidence="2 3">NEAU-Ht49</strain>
    </source>
</reference>
<evidence type="ECO:0000313" key="2">
    <source>
        <dbReference type="EMBL" id="RMI45310.1"/>
    </source>
</evidence>
<organism evidence="2 3">
    <name type="scientific">Actinomadura harenae</name>
    <dbReference type="NCBI Taxonomy" id="2483351"/>
    <lineage>
        <taxon>Bacteria</taxon>
        <taxon>Bacillati</taxon>
        <taxon>Actinomycetota</taxon>
        <taxon>Actinomycetes</taxon>
        <taxon>Streptosporangiales</taxon>
        <taxon>Thermomonosporaceae</taxon>
        <taxon>Actinomadura</taxon>
    </lineage>
</organism>
<feature type="compositionally biased region" description="Basic and acidic residues" evidence="1">
    <location>
        <begin position="60"/>
        <end position="73"/>
    </location>
</feature>
<dbReference type="OrthoDB" id="3629590at2"/>
<proteinExistence type="predicted"/>
<accession>A0A3M2M8K1</accession>